<feature type="region of interest" description="Disordered" evidence="4">
    <location>
        <begin position="362"/>
        <end position="381"/>
    </location>
</feature>
<dbReference type="InterPro" id="IPR050090">
    <property type="entry name" value="Tyrosine_recombinase_XerCD"/>
</dbReference>
<dbReference type="PANTHER" id="PTHR30349:SF64">
    <property type="entry name" value="PROPHAGE INTEGRASE INTD-RELATED"/>
    <property type="match status" value="1"/>
</dbReference>
<evidence type="ECO:0000256" key="4">
    <source>
        <dbReference type="SAM" id="MobiDB-lite"/>
    </source>
</evidence>
<proteinExistence type="inferred from homology"/>
<dbReference type="PROSITE" id="PS51898">
    <property type="entry name" value="TYR_RECOMBINASE"/>
    <property type="match status" value="1"/>
</dbReference>
<keyword evidence="2" id="KW-0238">DNA-binding</keyword>
<dbReference type="CDD" id="cd00397">
    <property type="entry name" value="DNA_BRE_C"/>
    <property type="match status" value="1"/>
</dbReference>
<sequence>MRDPDGRMRRVGKQTPRDVYDRHGASAEDALREHLRERNADGPLDVTGSTLVSTLLNRHLDNLRAAGRAVRTLDTYALRVEHWERFGGGLRVADVTPGVLNHTLGQVRTAHGATTEKQLRTLVTAALDLAVNAGVMSANPARAAKGLPQPSRSMREQRGAEPIDPQDLPRILDVIAGSEDLKRADLTDVLMVHLGTGLRVSEVVGLRWSDLDPDAHTIDVRGRVVRGKGQGLLWVPLSGDDHKGVNPVVHLPATTLAVLLARAAEERPNKMDMVFPSVTGGLRDPNIVARQWRKRRTTLGEPALATVTGHSFRKTVGTLVAEGSDVRTAADALGHADSTTTLRHYLTRNRAGARIAAILESAMNTPADGDTPADGEKSSDE</sequence>
<evidence type="ECO:0000256" key="1">
    <source>
        <dbReference type="ARBA" id="ARBA00008857"/>
    </source>
</evidence>
<dbReference type="InterPro" id="IPR013762">
    <property type="entry name" value="Integrase-like_cat_sf"/>
</dbReference>
<evidence type="ECO:0000256" key="3">
    <source>
        <dbReference type="ARBA" id="ARBA00023172"/>
    </source>
</evidence>
<reference evidence="6 7" key="1">
    <citation type="submission" date="2024-04" db="EMBL/GenBank/DDBJ databases">
        <title>Genomic Markers of Mycobacteria.</title>
        <authorList>
            <person name="Soliman M.S."/>
            <person name="Elkholy A."/>
            <person name="Soliman N.S."/>
            <person name="Abbas A."/>
            <person name="Khayrat S."/>
            <person name="Shawky S."/>
        </authorList>
    </citation>
    <scope>NUCLEOTIDE SEQUENCE [LARGE SCALE GENOMIC DNA]</scope>
    <source>
        <strain evidence="6 7">Egy-CU-AM5</strain>
    </source>
</reference>
<comment type="caution">
    <text evidence="6">The sequence shown here is derived from an EMBL/GenBank/DDBJ whole genome shotgun (WGS) entry which is preliminary data.</text>
</comment>
<dbReference type="EMBL" id="JBDLOU010000073">
    <property type="protein sequence ID" value="MEX3741649.1"/>
    <property type="molecule type" value="Genomic_DNA"/>
</dbReference>
<dbReference type="InterPro" id="IPR010998">
    <property type="entry name" value="Integrase_recombinase_N"/>
</dbReference>
<organism evidence="6 7">
    <name type="scientific">Mycolicibacterium porcinum</name>
    <dbReference type="NCBI Taxonomy" id="39693"/>
    <lineage>
        <taxon>Bacteria</taxon>
        <taxon>Bacillati</taxon>
        <taxon>Actinomycetota</taxon>
        <taxon>Actinomycetes</taxon>
        <taxon>Mycobacteriales</taxon>
        <taxon>Mycobacteriaceae</taxon>
        <taxon>Mycolicibacterium</taxon>
    </lineage>
</organism>
<dbReference type="Gene3D" id="1.10.443.10">
    <property type="entry name" value="Intergrase catalytic core"/>
    <property type="match status" value="1"/>
</dbReference>
<dbReference type="Proteomes" id="UP001558474">
    <property type="component" value="Unassembled WGS sequence"/>
</dbReference>
<dbReference type="PANTHER" id="PTHR30349">
    <property type="entry name" value="PHAGE INTEGRASE-RELATED"/>
    <property type="match status" value="1"/>
</dbReference>
<feature type="region of interest" description="Disordered" evidence="4">
    <location>
        <begin position="142"/>
        <end position="163"/>
    </location>
</feature>
<dbReference type="Gene3D" id="1.10.150.130">
    <property type="match status" value="1"/>
</dbReference>
<evidence type="ECO:0000259" key="5">
    <source>
        <dbReference type="PROSITE" id="PS51898"/>
    </source>
</evidence>
<keyword evidence="7" id="KW-1185">Reference proteome</keyword>
<protein>
    <submittedName>
        <fullName evidence="6">Site-specific integrase</fullName>
    </submittedName>
</protein>
<comment type="similarity">
    <text evidence="1">Belongs to the 'phage' integrase family.</text>
</comment>
<name>A0ABV3VJS9_9MYCO</name>
<dbReference type="RefSeq" id="WP_277243506.1">
    <property type="nucleotide sequence ID" value="NZ_JBDLOU010000073.1"/>
</dbReference>
<evidence type="ECO:0000313" key="6">
    <source>
        <dbReference type="EMBL" id="MEX3741649.1"/>
    </source>
</evidence>
<dbReference type="InterPro" id="IPR011010">
    <property type="entry name" value="DNA_brk_join_enz"/>
</dbReference>
<dbReference type="Pfam" id="PF00589">
    <property type="entry name" value="Phage_integrase"/>
    <property type="match status" value="1"/>
</dbReference>
<feature type="domain" description="Tyr recombinase" evidence="5">
    <location>
        <begin position="158"/>
        <end position="360"/>
    </location>
</feature>
<gene>
    <name evidence="6" type="ORF">ABFW12_25800</name>
</gene>
<keyword evidence="3" id="KW-0233">DNA recombination</keyword>
<dbReference type="SUPFAM" id="SSF56349">
    <property type="entry name" value="DNA breaking-rejoining enzymes"/>
    <property type="match status" value="1"/>
</dbReference>
<accession>A0ABV3VJS9</accession>
<dbReference type="InterPro" id="IPR002104">
    <property type="entry name" value="Integrase_catalytic"/>
</dbReference>
<feature type="region of interest" description="Disordered" evidence="4">
    <location>
        <begin position="1"/>
        <end position="23"/>
    </location>
</feature>
<evidence type="ECO:0000313" key="7">
    <source>
        <dbReference type="Proteomes" id="UP001558474"/>
    </source>
</evidence>
<evidence type="ECO:0000256" key="2">
    <source>
        <dbReference type="ARBA" id="ARBA00023125"/>
    </source>
</evidence>